<dbReference type="Proteomes" id="UP001597180">
    <property type="component" value="Unassembled WGS sequence"/>
</dbReference>
<name>A0ABW3USG8_9BACL</name>
<reference evidence="5" key="1">
    <citation type="journal article" date="2019" name="Int. J. Syst. Evol. Microbiol.">
        <title>The Global Catalogue of Microorganisms (GCM) 10K type strain sequencing project: providing services to taxonomists for standard genome sequencing and annotation.</title>
        <authorList>
            <consortium name="The Broad Institute Genomics Platform"/>
            <consortium name="The Broad Institute Genome Sequencing Center for Infectious Disease"/>
            <person name="Wu L."/>
            <person name="Ma J."/>
        </authorList>
    </citation>
    <scope>NUCLEOTIDE SEQUENCE [LARGE SCALE GENOMIC DNA]</scope>
    <source>
        <strain evidence="5">CCUG 53270</strain>
    </source>
</reference>
<gene>
    <name evidence="4" type="ORF">ACFQ4B_24450</name>
</gene>
<dbReference type="RefSeq" id="WP_345590255.1">
    <property type="nucleotide sequence ID" value="NZ_BAABJG010000022.1"/>
</dbReference>
<evidence type="ECO:0000256" key="3">
    <source>
        <dbReference type="ARBA" id="ARBA00023163"/>
    </source>
</evidence>
<keyword evidence="1" id="KW-0805">Transcription regulation</keyword>
<dbReference type="Gene3D" id="1.10.10.10">
    <property type="entry name" value="Winged helix-like DNA-binding domain superfamily/Winged helix DNA-binding domain"/>
    <property type="match status" value="1"/>
</dbReference>
<sequence>MKPPHPSFAALKQSISNHMSLSFEAEGFSPLVGKIFAFLLSAPRPVSLQEMADELGVTKAAISVQVRTLEKHMMCHKIPTSNDRKDYYFISDDICMTALQANIQKMKRIQQQVEHTLHIFEQLEEIGEDERASHDACKKRFIEMQAMYEMFLNRLDGLEEEWSQRRRQIFTHLE</sequence>
<proteinExistence type="predicted"/>
<dbReference type="InterPro" id="IPR036390">
    <property type="entry name" value="WH_DNA-bd_sf"/>
</dbReference>
<dbReference type="PANTHER" id="PTHR38465:SF1">
    <property type="entry name" value="HTH-TYPE TRANSCRIPTIONAL REGULATOR MJ1563-RELATED"/>
    <property type="match status" value="1"/>
</dbReference>
<dbReference type="InterPro" id="IPR036388">
    <property type="entry name" value="WH-like_DNA-bd_sf"/>
</dbReference>
<dbReference type="PANTHER" id="PTHR38465">
    <property type="entry name" value="HTH-TYPE TRANSCRIPTIONAL REGULATOR MJ1563-RELATED"/>
    <property type="match status" value="1"/>
</dbReference>
<comment type="caution">
    <text evidence="4">The sequence shown here is derived from an EMBL/GenBank/DDBJ whole genome shotgun (WGS) entry which is preliminary data.</text>
</comment>
<evidence type="ECO:0000256" key="2">
    <source>
        <dbReference type="ARBA" id="ARBA00023125"/>
    </source>
</evidence>
<dbReference type="SUPFAM" id="SSF46785">
    <property type="entry name" value="Winged helix' DNA-binding domain"/>
    <property type="match status" value="1"/>
</dbReference>
<dbReference type="EMBL" id="JBHTLU010000034">
    <property type="protein sequence ID" value="MFD1223274.1"/>
    <property type="molecule type" value="Genomic_DNA"/>
</dbReference>
<dbReference type="InterPro" id="IPR052362">
    <property type="entry name" value="HTH-GbsR_regulator"/>
</dbReference>
<accession>A0ABW3USG8</accession>
<evidence type="ECO:0000313" key="4">
    <source>
        <dbReference type="EMBL" id="MFD1223274.1"/>
    </source>
</evidence>
<evidence type="ECO:0000313" key="5">
    <source>
        <dbReference type="Proteomes" id="UP001597180"/>
    </source>
</evidence>
<keyword evidence="5" id="KW-1185">Reference proteome</keyword>
<keyword evidence="3" id="KW-0804">Transcription</keyword>
<evidence type="ECO:0000256" key="1">
    <source>
        <dbReference type="ARBA" id="ARBA00023015"/>
    </source>
</evidence>
<organism evidence="4 5">
    <name type="scientific">Paenibacillus vulneris</name>
    <dbReference type="NCBI Taxonomy" id="1133364"/>
    <lineage>
        <taxon>Bacteria</taxon>
        <taxon>Bacillati</taxon>
        <taxon>Bacillota</taxon>
        <taxon>Bacilli</taxon>
        <taxon>Bacillales</taxon>
        <taxon>Paenibacillaceae</taxon>
        <taxon>Paenibacillus</taxon>
    </lineage>
</organism>
<protein>
    <submittedName>
        <fullName evidence="4">HTH domain-containing protein</fullName>
    </submittedName>
</protein>
<keyword evidence="2" id="KW-0238">DNA-binding</keyword>